<dbReference type="Proteomes" id="UP000245999">
    <property type="component" value="Chromosome"/>
</dbReference>
<dbReference type="Pfam" id="PF12867">
    <property type="entry name" value="DinB_2"/>
    <property type="match status" value="1"/>
</dbReference>
<evidence type="ECO:0000313" key="2">
    <source>
        <dbReference type="EMBL" id="AWM34232.1"/>
    </source>
</evidence>
<gene>
    <name evidence="2" type="ORF">DDQ68_16420</name>
</gene>
<dbReference type="InterPro" id="IPR024775">
    <property type="entry name" value="DinB-like"/>
</dbReference>
<dbReference type="AlphaFoldDB" id="A0A2Z3GQ47"/>
<evidence type="ECO:0000259" key="1">
    <source>
        <dbReference type="Pfam" id="PF12867"/>
    </source>
</evidence>
<dbReference type="OrthoDB" id="1439983at2"/>
<sequence>MPNTPPDALPEVWLRGPLPAVPPLLQPVAYALLQAQADVAAALAPFPAAQLWAQPAGVAAVGFHLQHLTGVLDRMLTYAQNQPLSPAQLAYLAAEGHPALGAEAPAAQVEALQKAFGNEVQQALAQLHLTPENTLTDYRPVGRAALPSTVIGLLVHAAEHTQRHVGQLLVTARILAG</sequence>
<reference evidence="3" key="1">
    <citation type="submission" date="2018-04" db="EMBL/GenBank/DDBJ databases">
        <title>Complete genome of Antarctic heterotrophic bacterium Hymenobacter nivis.</title>
        <authorList>
            <person name="Terashima M."/>
        </authorList>
    </citation>
    <scope>NUCLEOTIDE SEQUENCE [LARGE SCALE GENOMIC DNA]</scope>
    <source>
        <strain evidence="3">NBRC 111535</strain>
    </source>
</reference>
<dbReference type="RefSeq" id="WP_109657278.1">
    <property type="nucleotide sequence ID" value="NZ_CP029145.1"/>
</dbReference>
<dbReference type="EMBL" id="CP029145">
    <property type="protein sequence ID" value="AWM34232.1"/>
    <property type="molecule type" value="Genomic_DNA"/>
</dbReference>
<feature type="domain" description="DinB-like" evidence="1">
    <location>
        <begin position="32"/>
        <end position="168"/>
    </location>
</feature>
<dbReference type="InterPro" id="IPR034660">
    <property type="entry name" value="DinB/YfiT-like"/>
</dbReference>
<name>A0A2Z3GQ47_9BACT</name>
<dbReference type="SUPFAM" id="SSF109854">
    <property type="entry name" value="DinB/YfiT-like putative metalloenzymes"/>
    <property type="match status" value="1"/>
</dbReference>
<proteinExistence type="predicted"/>
<accession>A0A2Z3GQ47</accession>
<evidence type="ECO:0000313" key="3">
    <source>
        <dbReference type="Proteomes" id="UP000245999"/>
    </source>
</evidence>
<keyword evidence="3" id="KW-1185">Reference proteome</keyword>
<protein>
    <submittedName>
        <fullName evidence="2">DinB family protein</fullName>
    </submittedName>
</protein>
<dbReference type="KEGG" id="hnv:DDQ68_16420"/>
<organism evidence="2 3">
    <name type="scientific">Hymenobacter nivis</name>
    <dbReference type="NCBI Taxonomy" id="1850093"/>
    <lineage>
        <taxon>Bacteria</taxon>
        <taxon>Pseudomonadati</taxon>
        <taxon>Bacteroidota</taxon>
        <taxon>Cytophagia</taxon>
        <taxon>Cytophagales</taxon>
        <taxon>Hymenobacteraceae</taxon>
        <taxon>Hymenobacter</taxon>
    </lineage>
</organism>
<dbReference type="Gene3D" id="1.20.120.450">
    <property type="entry name" value="dinb family like domain"/>
    <property type="match status" value="1"/>
</dbReference>